<comment type="caution">
    <text evidence="2">The sequence shown here is derived from an EMBL/GenBank/DDBJ whole genome shotgun (WGS) entry which is preliminary data.</text>
</comment>
<evidence type="ECO:0000313" key="2">
    <source>
        <dbReference type="EMBL" id="GGZ86183.1"/>
    </source>
</evidence>
<reference evidence="2" key="1">
    <citation type="journal article" date="2014" name="Int. J. Syst. Evol. Microbiol.">
        <title>Complete genome sequence of Corynebacterium casei LMG S-19264T (=DSM 44701T), isolated from a smear-ripened cheese.</title>
        <authorList>
            <consortium name="US DOE Joint Genome Institute (JGI-PGF)"/>
            <person name="Walter F."/>
            <person name="Albersmeier A."/>
            <person name="Kalinowski J."/>
            <person name="Ruckert C."/>
        </authorList>
    </citation>
    <scope>NUCLEOTIDE SEQUENCE</scope>
    <source>
        <strain evidence="2">JCM 5016</strain>
    </source>
</reference>
<feature type="compositionally biased region" description="Gly residues" evidence="1">
    <location>
        <begin position="45"/>
        <end position="56"/>
    </location>
</feature>
<evidence type="ECO:0000313" key="3">
    <source>
        <dbReference type="Proteomes" id="UP000623010"/>
    </source>
</evidence>
<gene>
    <name evidence="2" type="ORF">GCM10010389_25700</name>
</gene>
<organism evidence="2 3">
    <name type="scientific">Streptomyces echinoruber</name>
    <dbReference type="NCBI Taxonomy" id="68898"/>
    <lineage>
        <taxon>Bacteria</taxon>
        <taxon>Bacillati</taxon>
        <taxon>Actinomycetota</taxon>
        <taxon>Actinomycetes</taxon>
        <taxon>Kitasatosporales</taxon>
        <taxon>Streptomycetaceae</taxon>
        <taxon>Streptomyces</taxon>
    </lineage>
</organism>
<feature type="region of interest" description="Disordered" evidence="1">
    <location>
        <begin position="36"/>
        <end position="56"/>
    </location>
</feature>
<evidence type="ECO:0000256" key="1">
    <source>
        <dbReference type="SAM" id="MobiDB-lite"/>
    </source>
</evidence>
<dbReference type="Proteomes" id="UP000623010">
    <property type="component" value="Unassembled WGS sequence"/>
</dbReference>
<keyword evidence="3" id="KW-1185">Reference proteome</keyword>
<protein>
    <submittedName>
        <fullName evidence="2">Uncharacterized protein</fullName>
    </submittedName>
</protein>
<name>A0A918R4B2_9ACTN</name>
<proteinExistence type="predicted"/>
<dbReference type="AlphaFoldDB" id="A0A918R4B2"/>
<accession>A0A918R4B2</accession>
<reference evidence="2" key="2">
    <citation type="submission" date="2020-09" db="EMBL/GenBank/DDBJ databases">
        <authorList>
            <person name="Sun Q."/>
            <person name="Ohkuma M."/>
        </authorList>
    </citation>
    <scope>NUCLEOTIDE SEQUENCE</scope>
    <source>
        <strain evidence="2">JCM 5016</strain>
    </source>
</reference>
<sequence>MPSARSGGAVWAVDTVRYLRCGRALASLPSPTGGRVPVFSRGAVRGAGGGNRSSAV</sequence>
<dbReference type="EMBL" id="BMWH01000007">
    <property type="protein sequence ID" value="GGZ86183.1"/>
    <property type="molecule type" value="Genomic_DNA"/>
</dbReference>